<keyword evidence="12" id="KW-0251">Elongation factor</keyword>
<name>A0A368X9C8_9BURK</name>
<dbReference type="Gene3D" id="1.10.287.180">
    <property type="entry name" value="Transcription elongation factor, GreA/GreB, N-terminal domain"/>
    <property type="match status" value="1"/>
</dbReference>
<organism evidence="12 13">
    <name type="scientific">Pseudorhodoferax soli</name>
    <dbReference type="NCBI Taxonomy" id="545864"/>
    <lineage>
        <taxon>Bacteria</taxon>
        <taxon>Pseudomonadati</taxon>
        <taxon>Pseudomonadota</taxon>
        <taxon>Betaproteobacteria</taxon>
        <taxon>Burkholderiales</taxon>
        <taxon>Comamonadaceae</taxon>
    </lineage>
</organism>
<evidence type="ECO:0000313" key="13">
    <source>
        <dbReference type="Proteomes" id="UP000252884"/>
    </source>
</evidence>
<evidence type="ECO:0000256" key="5">
    <source>
        <dbReference type="ARBA" id="ARBA00023163"/>
    </source>
</evidence>
<accession>A0A368X9C8</accession>
<evidence type="ECO:0000313" key="12">
    <source>
        <dbReference type="EMBL" id="RCW63836.1"/>
    </source>
</evidence>
<comment type="function">
    <text evidence="6 8 9">Necessary for efficient RNA polymerase transcription elongation past template-encoded arresting sites. The arresting sites in DNA have the property of trapping a certain fraction of elongating RNA polymerases that pass through, resulting in locked ternary complexes. Cleavage of the nascent transcript by cleavage factors such as GreA or GreB allows the resumption of elongation from the new 3'terminus. GreA releases sequences of 2 to 3 nucleotides.</text>
</comment>
<dbReference type="InterPro" id="IPR036953">
    <property type="entry name" value="GreA/GreB_C_sf"/>
</dbReference>
<dbReference type="SUPFAM" id="SSF54534">
    <property type="entry name" value="FKBP-like"/>
    <property type="match status" value="1"/>
</dbReference>
<dbReference type="InterPro" id="IPR018151">
    <property type="entry name" value="TF_GreA/GreB_CS"/>
</dbReference>
<keyword evidence="3 8" id="KW-0805">Transcription regulation</keyword>
<dbReference type="EMBL" id="QPJK01000017">
    <property type="protein sequence ID" value="RCW63836.1"/>
    <property type="molecule type" value="Genomic_DNA"/>
</dbReference>
<keyword evidence="13" id="KW-1185">Reference proteome</keyword>
<dbReference type="Proteomes" id="UP000252884">
    <property type="component" value="Unassembled WGS sequence"/>
</dbReference>
<proteinExistence type="inferred from homology"/>
<protein>
    <recommendedName>
        <fullName evidence="2 8">Transcription elongation factor GreA</fullName>
    </recommendedName>
    <alternativeName>
        <fullName evidence="7 8">Transcript cleavage factor GreA</fullName>
    </alternativeName>
</protein>
<keyword evidence="5 8" id="KW-0804">Transcription</keyword>
<dbReference type="GO" id="GO:0006354">
    <property type="term" value="P:DNA-templated transcription elongation"/>
    <property type="evidence" value="ECO:0007669"/>
    <property type="project" value="TreeGrafter"/>
</dbReference>
<dbReference type="HAMAP" id="MF_00105">
    <property type="entry name" value="GreA_GreB"/>
    <property type="match status" value="1"/>
</dbReference>
<dbReference type="NCBIfam" id="NF001263">
    <property type="entry name" value="PRK00226.1-4"/>
    <property type="match status" value="1"/>
</dbReference>
<dbReference type="FunFam" id="3.10.50.30:FF:000001">
    <property type="entry name" value="Transcription elongation factor GreA"/>
    <property type="match status" value="1"/>
</dbReference>
<evidence type="ECO:0000256" key="2">
    <source>
        <dbReference type="ARBA" id="ARBA00013729"/>
    </source>
</evidence>
<dbReference type="NCBIfam" id="NF001264">
    <property type="entry name" value="PRK00226.1-5"/>
    <property type="match status" value="1"/>
</dbReference>
<dbReference type="InterPro" id="IPR023459">
    <property type="entry name" value="Tscrpt_elong_fac_GreA/B_fam"/>
</dbReference>
<evidence type="ECO:0000256" key="8">
    <source>
        <dbReference type="HAMAP-Rule" id="MF_00105"/>
    </source>
</evidence>
<evidence type="ECO:0000256" key="7">
    <source>
        <dbReference type="ARBA" id="ARBA00030776"/>
    </source>
</evidence>
<dbReference type="InterPro" id="IPR022691">
    <property type="entry name" value="Tscrpt_elong_fac_GreA/B_N"/>
</dbReference>
<dbReference type="RefSeq" id="WP_114472549.1">
    <property type="nucleotide sequence ID" value="NZ_QPJK01000017.1"/>
</dbReference>
<dbReference type="PANTHER" id="PTHR30437:SF4">
    <property type="entry name" value="TRANSCRIPTION ELONGATION FACTOR GREA"/>
    <property type="match status" value="1"/>
</dbReference>
<dbReference type="PANTHER" id="PTHR30437">
    <property type="entry name" value="TRANSCRIPTION ELONGATION FACTOR GREA"/>
    <property type="match status" value="1"/>
</dbReference>
<comment type="caution">
    <text evidence="12">The sequence shown here is derived from an EMBL/GenBank/DDBJ whole genome shotgun (WGS) entry which is preliminary data.</text>
</comment>
<dbReference type="AlphaFoldDB" id="A0A368X9C8"/>
<evidence type="ECO:0000256" key="4">
    <source>
        <dbReference type="ARBA" id="ARBA00023125"/>
    </source>
</evidence>
<keyword evidence="4 8" id="KW-0238">DNA-binding</keyword>
<dbReference type="PIRSF" id="PIRSF006092">
    <property type="entry name" value="GreA_GreB"/>
    <property type="match status" value="1"/>
</dbReference>
<dbReference type="GO" id="GO:0032784">
    <property type="term" value="P:regulation of DNA-templated transcription elongation"/>
    <property type="evidence" value="ECO:0007669"/>
    <property type="project" value="UniProtKB-UniRule"/>
</dbReference>
<evidence type="ECO:0000259" key="10">
    <source>
        <dbReference type="Pfam" id="PF01272"/>
    </source>
</evidence>
<evidence type="ECO:0000256" key="9">
    <source>
        <dbReference type="RuleBase" id="RU000556"/>
    </source>
</evidence>
<dbReference type="Pfam" id="PF01272">
    <property type="entry name" value="GreA_GreB"/>
    <property type="match status" value="1"/>
</dbReference>
<evidence type="ECO:0000256" key="1">
    <source>
        <dbReference type="ARBA" id="ARBA00008213"/>
    </source>
</evidence>
<dbReference type="PROSITE" id="PS00829">
    <property type="entry name" value="GREAB_1"/>
    <property type="match status" value="1"/>
</dbReference>
<dbReference type="GO" id="GO:0003746">
    <property type="term" value="F:translation elongation factor activity"/>
    <property type="evidence" value="ECO:0007669"/>
    <property type="project" value="UniProtKB-KW"/>
</dbReference>
<dbReference type="InterPro" id="IPR036805">
    <property type="entry name" value="Tscrpt_elong_fac_GreA/B_N_sf"/>
</dbReference>
<feature type="domain" description="Transcription elongation factor GreA/GreB C-terminal" evidence="10">
    <location>
        <begin position="85"/>
        <end position="158"/>
    </location>
</feature>
<evidence type="ECO:0000259" key="11">
    <source>
        <dbReference type="Pfam" id="PF03449"/>
    </source>
</evidence>
<dbReference type="Gene3D" id="3.10.50.30">
    <property type="entry name" value="Transcription elongation factor, GreA/GreB, C-terminal domain"/>
    <property type="match status" value="1"/>
</dbReference>
<comment type="similarity">
    <text evidence="1 8 9">Belongs to the GreA/GreB family.</text>
</comment>
<sequence length="159" mass="17137">MTTTFPVTRRGAEALKTELHRLKTVDRPFIINAIAEARAQGDLSENADYDAAKDRQGFIEGRIQEIEGKLSVAQVIDPAELNAGGKVVFGATVDLEDEDSGQAVTYQIVGEDEADLKLGRINISSPIARALIGKGEGDSAEVHTPGGIKRYEVIGVRYI</sequence>
<dbReference type="GO" id="GO:0070063">
    <property type="term" value="F:RNA polymerase binding"/>
    <property type="evidence" value="ECO:0007669"/>
    <property type="project" value="InterPro"/>
</dbReference>
<dbReference type="InterPro" id="IPR028624">
    <property type="entry name" value="Tscrpt_elong_fac_GreA/B"/>
</dbReference>
<dbReference type="GO" id="GO:0003677">
    <property type="term" value="F:DNA binding"/>
    <property type="evidence" value="ECO:0007669"/>
    <property type="project" value="UniProtKB-UniRule"/>
</dbReference>
<dbReference type="NCBIfam" id="NF001261">
    <property type="entry name" value="PRK00226.1-2"/>
    <property type="match status" value="1"/>
</dbReference>
<dbReference type="InterPro" id="IPR006359">
    <property type="entry name" value="Tscrpt_elong_fac_GreA"/>
</dbReference>
<evidence type="ECO:0000256" key="6">
    <source>
        <dbReference type="ARBA" id="ARBA00024916"/>
    </source>
</evidence>
<evidence type="ECO:0000256" key="3">
    <source>
        <dbReference type="ARBA" id="ARBA00023015"/>
    </source>
</evidence>
<dbReference type="SUPFAM" id="SSF46557">
    <property type="entry name" value="GreA transcript cleavage protein, N-terminal domain"/>
    <property type="match status" value="1"/>
</dbReference>
<keyword evidence="12" id="KW-0648">Protein biosynthesis</keyword>
<dbReference type="NCBIfam" id="TIGR01462">
    <property type="entry name" value="greA"/>
    <property type="match status" value="1"/>
</dbReference>
<gene>
    <name evidence="8" type="primary">greA</name>
    <name evidence="12" type="ORF">DES41_11754</name>
</gene>
<dbReference type="FunFam" id="1.10.287.180:FF:000001">
    <property type="entry name" value="Transcription elongation factor GreA"/>
    <property type="match status" value="1"/>
</dbReference>
<dbReference type="OrthoDB" id="9808774at2"/>
<feature type="domain" description="Transcription elongation factor GreA/GreB N-terminal" evidence="11">
    <location>
        <begin position="6"/>
        <end position="75"/>
    </location>
</feature>
<dbReference type="Pfam" id="PF03449">
    <property type="entry name" value="GreA_GreB_N"/>
    <property type="match status" value="1"/>
</dbReference>
<reference evidence="12 13" key="1">
    <citation type="submission" date="2018-07" db="EMBL/GenBank/DDBJ databases">
        <title>Genomic Encyclopedia of Type Strains, Phase IV (KMG-IV): sequencing the most valuable type-strain genomes for metagenomic binning, comparative biology and taxonomic classification.</title>
        <authorList>
            <person name="Goeker M."/>
        </authorList>
    </citation>
    <scope>NUCLEOTIDE SEQUENCE [LARGE SCALE GENOMIC DNA]</scope>
    <source>
        <strain evidence="12 13">DSM 21634</strain>
    </source>
</reference>
<dbReference type="InterPro" id="IPR001437">
    <property type="entry name" value="Tscrpt_elong_fac_GreA/B_C"/>
</dbReference>